<dbReference type="PANTHER" id="PTHR19444:SF13">
    <property type="entry name" value="PROTEIN UNC-93 HOMOLOG A"/>
    <property type="match status" value="1"/>
</dbReference>
<sequence length="121" mass="12983">MEVISMTDASACIRSALILSCAFFLIFTASSGIDCMYFLTVCAYSLALRSRMVLLGPVMIFHGLQQGFVTGEFTAHVIRESLGSASIGIVMAVYGVVNVMSAFAFGKVADRCVRLVCLLHA</sequence>
<keyword evidence="2" id="KW-0812">Transmembrane</keyword>
<organism evidence="3 6">
    <name type="scientific">Aphanomyces astaci</name>
    <name type="common">Crayfish plague agent</name>
    <dbReference type="NCBI Taxonomy" id="112090"/>
    <lineage>
        <taxon>Eukaryota</taxon>
        <taxon>Sar</taxon>
        <taxon>Stramenopiles</taxon>
        <taxon>Oomycota</taxon>
        <taxon>Saprolegniomycetes</taxon>
        <taxon>Saprolegniales</taxon>
        <taxon>Verrucalvaceae</taxon>
        <taxon>Aphanomyces</taxon>
    </lineage>
</organism>
<name>A0A3R7B2Y2_APHAT</name>
<dbReference type="InterPro" id="IPR051951">
    <property type="entry name" value="UNC-93_regulatory"/>
</dbReference>
<evidence type="ECO:0000313" key="5">
    <source>
        <dbReference type="Proteomes" id="UP000285430"/>
    </source>
</evidence>
<dbReference type="PANTHER" id="PTHR19444">
    <property type="entry name" value="UNC-93 RELATED"/>
    <property type="match status" value="1"/>
</dbReference>
<dbReference type="Proteomes" id="UP000285712">
    <property type="component" value="Unassembled WGS sequence"/>
</dbReference>
<gene>
    <name evidence="3" type="ORF">DYB35_007477</name>
    <name evidence="4" type="ORF">DYB37_007371</name>
</gene>
<keyword evidence="2" id="KW-0472">Membrane</keyword>
<comment type="similarity">
    <text evidence="1">Belongs to the unc-93 family.</text>
</comment>
<comment type="caution">
    <text evidence="3">The sequence shown here is derived from an EMBL/GenBank/DDBJ whole genome shotgun (WGS) entry which is preliminary data.</text>
</comment>
<dbReference type="EMBL" id="QUTG01002478">
    <property type="protein sequence ID" value="RHY96104.1"/>
    <property type="molecule type" value="Genomic_DNA"/>
</dbReference>
<protein>
    <submittedName>
        <fullName evidence="3">Uncharacterized protein</fullName>
    </submittedName>
</protein>
<feature type="transmembrane region" description="Helical" evidence="2">
    <location>
        <begin position="52"/>
        <end position="69"/>
    </location>
</feature>
<feature type="transmembrane region" description="Helical" evidence="2">
    <location>
        <begin position="81"/>
        <end position="105"/>
    </location>
</feature>
<accession>A0A3R7B2Y2</accession>
<evidence type="ECO:0000256" key="1">
    <source>
        <dbReference type="ARBA" id="ARBA00009172"/>
    </source>
</evidence>
<reference evidence="5 6" key="1">
    <citation type="submission" date="2018-08" db="EMBL/GenBank/DDBJ databases">
        <title>Aphanomyces genome sequencing and annotation.</title>
        <authorList>
            <person name="Minardi D."/>
            <person name="Oidtmann B."/>
            <person name="Van Der Giezen M."/>
            <person name="Studholme D.J."/>
        </authorList>
    </citation>
    <scope>NUCLEOTIDE SEQUENCE [LARGE SCALE GENOMIC DNA]</scope>
    <source>
        <strain evidence="4 5">Da</strain>
        <strain evidence="3 6">Sv</strain>
    </source>
</reference>
<dbReference type="EMBL" id="QUTH01000008">
    <property type="protein sequence ID" value="RHZ35124.1"/>
    <property type="molecule type" value="Genomic_DNA"/>
</dbReference>
<proteinExistence type="inferred from homology"/>
<feature type="transmembrane region" description="Helical" evidence="2">
    <location>
        <begin position="16"/>
        <end position="40"/>
    </location>
</feature>
<dbReference type="Proteomes" id="UP000285430">
    <property type="component" value="Unassembled WGS sequence"/>
</dbReference>
<keyword evidence="2" id="KW-1133">Transmembrane helix</keyword>
<evidence type="ECO:0000313" key="6">
    <source>
        <dbReference type="Proteomes" id="UP000285712"/>
    </source>
</evidence>
<evidence type="ECO:0000313" key="3">
    <source>
        <dbReference type="EMBL" id="RHY96104.1"/>
    </source>
</evidence>
<evidence type="ECO:0000313" key="4">
    <source>
        <dbReference type="EMBL" id="RHZ35124.1"/>
    </source>
</evidence>
<dbReference type="AlphaFoldDB" id="A0A3R7B2Y2"/>
<evidence type="ECO:0000256" key="2">
    <source>
        <dbReference type="SAM" id="Phobius"/>
    </source>
</evidence>